<dbReference type="PATRIC" id="fig|1638788.3.peg.894"/>
<evidence type="ECO:0000313" key="2">
    <source>
        <dbReference type="Proteomes" id="UP000068167"/>
    </source>
</evidence>
<dbReference type="EMBL" id="CP011339">
    <property type="protein sequence ID" value="AKV66080.1"/>
    <property type="molecule type" value="Genomic_DNA"/>
</dbReference>
<protein>
    <submittedName>
        <fullName evidence="1">Uncharacterized protein</fullName>
    </submittedName>
</protein>
<sequence>MLKVITDIKIILLEDNIPLLPIGHNLWPRVGFLQKVLT</sequence>
<evidence type="ECO:0000313" key="1">
    <source>
        <dbReference type="EMBL" id="AKV66080.1"/>
    </source>
</evidence>
<dbReference type="Proteomes" id="UP000068167">
    <property type="component" value="Chromosome"/>
</dbReference>
<proteinExistence type="predicted"/>
<gene>
    <name evidence="1" type="ORF">VL20_889</name>
</gene>
<dbReference type="AlphaFoldDB" id="A0A0K1RW96"/>
<organism evidence="1 2">
    <name type="scientific">Microcystis panniformis FACHB-1757</name>
    <dbReference type="NCBI Taxonomy" id="1638788"/>
    <lineage>
        <taxon>Bacteria</taxon>
        <taxon>Bacillati</taxon>
        <taxon>Cyanobacteriota</taxon>
        <taxon>Cyanophyceae</taxon>
        <taxon>Oscillatoriophycideae</taxon>
        <taxon>Chroococcales</taxon>
        <taxon>Microcystaceae</taxon>
        <taxon>Microcystis</taxon>
    </lineage>
</organism>
<name>A0A0K1RW96_9CHRO</name>
<keyword evidence="2" id="KW-1185">Reference proteome</keyword>
<dbReference type="KEGG" id="mpk:VL20_889"/>
<accession>A0A0K1RW96</accession>
<reference evidence="1 2" key="1">
    <citation type="journal article" date="2016" name="Stand. Genomic Sci.">
        <title>Complete genome sequence and genomic characterization of Microcystis panniformis FACHB 1757 by third-generation sequencing.</title>
        <authorList>
            <person name="Zhang J.Y."/>
            <person name="Guan R."/>
            <person name="Zhang H.J."/>
            <person name="Li H."/>
            <person name="Xiao P."/>
            <person name="Yu G.L."/>
            <person name="Du L."/>
            <person name="Cao D.M."/>
            <person name="Zhu B.C."/>
            <person name="Li R.H."/>
            <person name="Lu Z.H."/>
        </authorList>
    </citation>
    <scope>NUCLEOTIDE SEQUENCE [LARGE SCALE GENOMIC DNA]</scope>
    <source>
        <strain evidence="1 2">FACHB-1757</strain>
    </source>
</reference>